<keyword evidence="1" id="KW-1133">Transmembrane helix</keyword>
<dbReference type="eggNOG" id="COG4967">
    <property type="taxonomic scope" value="Bacteria"/>
</dbReference>
<feature type="transmembrane region" description="Helical" evidence="1">
    <location>
        <begin position="20"/>
        <end position="40"/>
    </location>
</feature>
<dbReference type="STRING" id="377629.TERTU_1108"/>
<dbReference type="PROSITE" id="PS00409">
    <property type="entry name" value="PROKAR_NTER_METHYL"/>
    <property type="match status" value="1"/>
</dbReference>
<sequence length="163" mass="17159">MPSHHTASIPPALERGITLIETIVFLVVIAISLTALAMVFDQRMSHESSVNAAVRLRALEMAQAKLDEILARKFDENTPPGGIPACGSANGPVCAGIVPDNDFDDVGDYDGYNESNGAHALSVNVVEAGSDFGQANNLVRRITVTVSVPGGSPLVLAAYRVNF</sequence>
<dbReference type="KEGG" id="ttu:TERTU_1108"/>
<proteinExistence type="predicted"/>
<evidence type="ECO:0000313" key="2">
    <source>
        <dbReference type="EMBL" id="ACR11909.1"/>
    </source>
</evidence>
<dbReference type="AlphaFoldDB" id="C5BR31"/>
<reference evidence="2 3" key="1">
    <citation type="journal article" date="2009" name="PLoS ONE">
        <title>The complete genome of Teredinibacter turnerae T7901: an intracellular endosymbiont of marine wood-boring bivalves (shipworms).</title>
        <authorList>
            <person name="Yang J.C."/>
            <person name="Madupu R."/>
            <person name="Durkin A.S."/>
            <person name="Ekborg N.A."/>
            <person name="Pedamallu C.S."/>
            <person name="Hostetler J.B."/>
            <person name="Radune D."/>
            <person name="Toms B.S."/>
            <person name="Henrissat B."/>
            <person name="Coutinho P.M."/>
            <person name="Schwarz S."/>
            <person name="Field L."/>
            <person name="Trindade-Silva A.E."/>
            <person name="Soares C.A.G."/>
            <person name="Elshahawi S."/>
            <person name="Hanora A."/>
            <person name="Schmidt E.W."/>
            <person name="Haygood M.G."/>
            <person name="Posfai J."/>
            <person name="Benner J."/>
            <person name="Madinger C."/>
            <person name="Nove J."/>
            <person name="Anton B."/>
            <person name="Chaudhary K."/>
            <person name="Foster J."/>
            <person name="Holman A."/>
            <person name="Kumar S."/>
            <person name="Lessard P.A."/>
            <person name="Luyten Y.A."/>
            <person name="Slatko B."/>
            <person name="Wood N."/>
            <person name="Wu B."/>
            <person name="Teplitski M."/>
            <person name="Mougous J.D."/>
            <person name="Ward N."/>
            <person name="Eisen J.A."/>
            <person name="Badger J.H."/>
            <person name="Distel D.L."/>
        </authorList>
    </citation>
    <scope>NUCLEOTIDE SEQUENCE [LARGE SCALE GENOMIC DNA]</scope>
    <source>
        <strain evidence="3">ATCC 39867 / T7901</strain>
    </source>
</reference>
<evidence type="ECO:0000256" key="1">
    <source>
        <dbReference type="SAM" id="Phobius"/>
    </source>
</evidence>
<accession>C5BR31</accession>
<protein>
    <submittedName>
        <fullName evidence="2">MSHA pilin protein, MshD</fullName>
    </submittedName>
</protein>
<dbReference type="HOGENOM" id="CLU_110706_2_0_6"/>
<keyword evidence="1" id="KW-0472">Membrane</keyword>
<dbReference type="RefSeq" id="WP_015818021.1">
    <property type="nucleotide sequence ID" value="NC_012997.1"/>
</dbReference>
<dbReference type="InterPro" id="IPR012902">
    <property type="entry name" value="N_methyl_site"/>
</dbReference>
<gene>
    <name evidence="2" type="ordered locus">TERTU_1108</name>
</gene>
<keyword evidence="3" id="KW-1185">Reference proteome</keyword>
<keyword evidence="1" id="KW-0812">Transmembrane</keyword>
<dbReference type="Proteomes" id="UP000009080">
    <property type="component" value="Chromosome"/>
</dbReference>
<organism evidence="2 3">
    <name type="scientific">Teredinibacter turnerae (strain ATCC 39867 / T7901)</name>
    <dbReference type="NCBI Taxonomy" id="377629"/>
    <lineage>
        <taxon>Bacteria</taxon>
        <taxon>Pseudomonadati</taxon>
        <taxon>Pseudomonadota</taxon>
        <taxon>Gammaproteobacteria</taxon>
        <taxon>Cellvibrionales</taxon>
        <taxon>Cellvibrionaceae</taxon>
        <taxon>Teredinibacter</taxon>
    </lineage>
</organism>
<dbReference type="EMBL" id="CP001614">
    <property type="protein sequence ID" value="ACR11909.1"/>
    <property type="molecule type" value="Genomic_DNA"/>
</dbReference>
<evidence type="ECO:0000313" key="3">
    <source>
        <dbReference type="Proteomes" id="UP000009080"/>
    </source>
</evidence>
<dbReference type="OrthoDB" id="5593857at2"/>
<name>C5BR31_TERTT</name>